<dbReference type="PANTHER" id="PTHR23278:SF32">
    <property type="entry name" value="NEUROMUSCULIN, ISOFORM E"/>
    <property type="match status" value="1"/>
</dbReference>
<dbReference type="InterPro" id="IPR013783">
    <property type="entry name" value="Ig-like_fold"/>
</dbReference>
<keyword evidence="3" id="KW-1015">Disulfide bond</keyword>
<evidence type="ECO:0000313" key="6">
    <source>
        <dbReference type="Proteomes" id="UP000694843"/>
    </source>
</evidence>
<dbReference type="OrthoDB" id="10028801at2759"/>
<dbReference type="GO" id="GO:0016020">
    <property type="term" value="C:membrane"/>
    <property type="evidence" value="ECO:0007669"/>
    <property type="project" value="UniProtKB-SubCell"/>
</dbReference>
<dbReference type="InterPro" id="IPR036179">
    <property type="entry name" value="Ig-like_dom_sf"/>
</dbReference>
<evidence type="ECO:0000259" key="5">
    <source>
        <dbReference type="PROSITE" id="PS50835"/>
    </source>
</evidence>
<dbReference type="Gene3D" id="2.60.40.10">
    <property type="entry name" value="Immunoglobulins"/>
    <property type="match status" value="3"/>
</dbReference>
<dbReference type="InterPro" id="IPR013162">
    <property type="entry name" value="CD80_C2-set"/>
</dbReference>
<sequence>MSDEGEGGVAWQRVWTVEGGRAELACPVRPRTPGDAPSLVLWYKGNSTTPVYSYDARQGRNFGEGMRWVDETVLGLRAYFLPTRSASHAPVSGRSYRDAKINAYGNERLTQGDSGGSFSDMKNFKTFSLHPSHRGDERQSPRSVPRNNGLYEHGREHFIGMGEHGREHSVEMGPNFANHSWTISDHNAKLKRKLVITRASFPPVTEGSVDPSLRPRHAPVSGRSYRDTKINAYGNERLTQGDSGGSFSDMKNFKTFSLHPSPGGDERQSPRSVTRNNSLYEHGREHSVEMGPKFANRSWTRSDHKAELKRKLAITRASFPPVTEGGVGPSLRPRRRRNTSKDLLANGWAAATHVLSSPKKITANRALPTSTQTEATSPHSLPLESSDSQAAFPIPSIPLESIKPTPISPTRPSSVEPKVFTRPNGVAGRRARHAAGADPALSLMPVAQEDHGLYRCRLDYWESPTTMSYTQDAPSSHNDLRNHGKKTHPLSPKVLRHYGSKTPIKRLQEDQFRVAFPSVSLSPPLPPEELVILHDGARLHKGLDGVAWVTPVKEGTKINLSCRVAGGRPSPTITWWRGETQIPAKTSLNEVRPRYKRSPNAEYWDSFEDVDFSTEADPISDLLLLREAQVSRRTKHDSSGEHTSSILYGKYPWRGAQFDLPKIRNSDVLSRLRRNTKDSTRWWDDIEVPDSDSSSFNYTNFILGNVRYTDQYADQYGPYDPTRFIEPTTVDKNEPTAEPVQTKPAVRSEVADIIESTHYDKEIIVQSDISLIAMRDLVGTSLYCRAEQRLQGGPTDLLKPLMASVSLNITLGLLELEMEGGTQPVSAGNSVRVECRAYGSNPPAEISWWKAGTPIPSSVTAIMKGGNLTTSAVVLEVSAKDNGSNLICTATNPVLRSSHMTKRRTLKVFFPPEVEIQMSEPALISTVTEGADLVMICHAHSNPPPHDYRFYHKGMELHPANGISVSDTTLTIRRVHRDQAGAYTCKATNLEGATLSPALHLTVLFAPVCAPGWGARTQGAALGATEAIACRVDAAPDSDLQFT</sequence>
<feature type="compositionally biased region" description="Polar residues" evidence="4">
    <location>
        <begin position="368"/>
        <end position="389"/>
    </location>
</feature>
<dbReference type="SMART" id="SM00409">
    <property type="entry name" value="IG"/>
    <property type="match status" value="4"/>
</dbReference>
<comment type="subcellular location">
    <subcellularLocation>
        <location evidence="1">Membrane</location>
        <topology evidence="1">Single-pass membrane protein</topology>
    </subcellularLocation>
</comment>
<dbReference type="KEGG" id="hazt:125179516"/>
<evidence type="ECO:0000256" key="2">
    <source>
        <dbReference type="ARBA" id="ARBA00023136"/>
    </source>
</evidence>
<dbReference type="Proteomes" id="UP000694843">
    <property type="component" value="Unplaced"/>
</dbReference>
<dbReference type="InterPro" id="IPR003599">
    <property type="entry name" value="Ig_sub"/>
</dbReference>
<gene>
    <name evidence="7" type="primary">LOC125179516</name>
</gene>
<evidence type="ECO:0000256" key="4">
    <source>
        <dbReference type="SAM" id="MobiDB-lite"/>
    </source>
</evidence>
<keyword evidence="6" id="KW-1185">Reference proteome</keyword>
<feature type="region of interest" description="Disordered" evidence="4">
    <location>
        <begin position="203"/>
        <end position="223"/>
    </location>
</feature>
<evidence type="ECO:0000256" key="3">
    <source>
        <dbReference type="ARBA" id="ARBA00023157"/>
    </source>
</evidence>
<feature type="region of interest" description="Disordered" evidence="4">
    <location>
        <begin position="368"/>
        <end position="430"/>
    </location>
</feature>
<accession>A0A979FW76</accession>
<dbReference type="PANTHER" id="PTHR23278">
    <property type="entry name" value="SIDESTEP PROTEIN"/>
    <property type="match status" value="1"/>
</dbReference>
<dbReference type="SUPFAM" id="SSF48726">
    <property type="entry name" value="Immunoglobulin"/>
    <property type="match status" value="4"/>
</dbReference>
<dbReference type="AlphaFoldDB" id="A0A979FW76"/>
<keyword evidence="2" id="KW-0472">Membrane</keyword>
<name>A0A979FW76_HYAAZ</name>
<feature type="region of interest" description="Disordered" evidence="4">
    <location>
        <begin position="107"/>
        <end position="148"/>
    </location>
</feature>
<feature type="region of interest" description="Disordered" evidence="4">
    <location>
        <begin position="317"/>
        <end position="337"/>
    </location>
</feature>
<dbReference type="GeneID" id="125179516"/>
<dbReference type="InterPro" id="IPR003598">
    <property type="entry name" value="Ig_sub2"/>
</dbReference>
<protein>
    <submittedName>
        <fullName evidence="7">Uncharacterized protein LOC125179516</fullName>
    </submittedName>
</protein>
<dbReference type="Pfam" id="PF13895">
    <property type="entry name" value="Ig_2"/>
    <property type="match status" value="1"/>
</dbReference>
<feature type="domain" description="Ig-like" evidence="5">
    <location>
        <begin position="800"/>
        <end position="907"/>
    </location>
</feature>
<feature type="region of interest" description="Disordered" evidence="4">
    <location>
        <begin position="235"/>
        <end position="274"/>
    </location>
</feature>
<feature type="domain" description="Ig-like" evidence="5">
    <location>
        <begin position="517"/>
        <end position="577"/>
    </location>
</feature>
<dbReference type="Pfam" id="PF08205">
    <property type="entry name" value="C2-set_2"/>
    <property type="match status" value="1"/>
</dbReference>
<feature type="domain" description="Ig-like" evidence="5">
    <location>
        <begin position="912"/>
        <end position="996"/>
    </location>
</feature>
<reference evidence="7" key="1">
    <citation type="submission" date="2025-08" db="UniProtKB">
        <authorList>
            <consortium name="RefSeq"/>
        </authorList>
    </citation>
    <scope>IDENTIFICATION</scope>
    <source>
        <tissue evidence="7">Whole organism</tissue>
    </source>
</reference>
<dbReference type="InterPro" id="IPR007110">
    <property type="entry name" value="Ig-like_dom"/>
</dbReference>
<feature type="region of interest" description="Disordered" evidence="4">
    <location>
        <begin position="469"/>
        <end position="495"/>
    </location>
</feature>
<proteinExistence type="predicted"/>
<organism evidence="6 7">
    <name type="scientific">Hyalella azteca</name>
    <name type="common">Amphipod</name>
    <dbReference type="NCBI Taxonomy" id="294128"/>
    <lineage>
        <taxon>Eukaryota</taxon>
        <taxon>Metazoa</taxon>
        <taxon>Ecdysozoa</taxon>
        <taxon>Arthropoda</taxon>
        <taxon>Crustacea</taxon>
        <taxon>Multicrustacea</taxon>
        <taxon>Malacostraca</taxon>
        <taxon>Eumalacostraca</taxon>
        <taxon>Peracarida</taxon>
        <taxon>Amphipoda</taxon>
        <taxon>Senticaudata</taxon>
        <taxon>Talitrida</taxon>
        <taxon>Talitroidea</taxon>
        <taxon>Hyalellidae</taxon>
        <taxon>Hyalella</taxon>
    </lineage>
</organism>
<dbReference type="Pfam" id="PF13927">
    <property type="entry name" value="Ig_3"/>
    <property type="match status" value="1"/>
</dbReference>
<feature type="compositionally biased region" description="Basic residues" evidence="4">
    <location>
        <begin position="483"/>
        <end position="495"/>
    </location>
</feature>
<evidence type="ECO:0000313" key="7">
    <source>
        <dbReference type="RefSeq" id="XP_047741501.1"/>
    </source>
</evidence>
<dbReference type="SMART" id="SM00408">
    <property type="entry name" value="IGc2"/>
    <property type="match status" value="3"/>
</dbReference>
<evidence type="ECO:0000256" key="1">
    <source>
        <dbReference type="ARBA" id="ARBA00004167"/>
    </source>
</evidence>
<dbReference type="PROSITE" id="PS50835">
    <property type="entry name" value="IG_LIKE"/>
    <property type="match status" value="3"/>
</dbReference>
<dbReference type="RefSeq" id="XP_047741501.1">
    <property type="nucleotide sequence ID" value="XM_047885545.1"/>
</dbReference>